<proteinExistence type="predicted"/>
<comment type="caution">
    <text evidence="3">The sequence shown here is derived from an EMBL/GenBank/DDBJ whole genome shotgun (WGS) entry which is preliminary data.</text>
</comment>
<feature type="domain" description="Glycosyl transferase family 1" evidence="2">
    <location>
        <begin position="209"/>
        <end position="361"/>
    </location>
</feature>
<dbReference type="PANTHER" id="PTHR46401:SF2">
    <property type="entry name" value="GLYCOSYLTRANSFERASE WBBK-RELATED"/>
    <property type="match status" value="1"/>
</dbReference>
<evidence type="ECO:0000259" key="2">
    <source>
        <dbReference type="Pfam" id="PF00534"/>
    </source>
</evidence>
<dbReference type="Proteomes" id="UP000183940">
    <property type="component" value="Unassembled WGS sequence"/>
</dbReference>
<dbReference type="Pfam" id="PF00534">
    <property type="entry name" value="Glycos_transf_1"/>
    <property type="match status" value="1"/>
</dbReference>
<dbReference type="GO" id="GO:0016757">
    <property type="term" value="F:glycosyltransferase activity"/>
    <property type="evidence" value="ECO:0007669"/>
    <property type="project" value="InterPro"/>
</dbReference>
<name>A0A1L9QPR9_9CYAN</name>
<dbReference type="Gene3D" id="3.40.50.2000">
    <property type="entry name" value="Glycogen Phosphorylase B"/>
    <property type="match status" value="2"/>
</dbReference>
<evidence type="ECO:0000313" key="4">
    <source>
        <dbReference type="Proteomes" id="UP000183940"/>
    </source>
</evidence>
<dbReference type="SUPFAM" id="SSF53756">
    <property type="entry name" value="UDP-Glycosyltransferase/glycogen phosphorylase"/>
    <property type="match status" value="1"/>
</dbReference>
<reference evidence="3" key="1">
    <citation type="submission" date="2016-10" db="EMBL/GenBank/DDBJ databases">
        <title>CRISPR-Cas defence system in Roseofilum reptotaenium: evidence of a bacteriophage-cyanobacterium arms race in the coral black band disease.</title>
        <authorList>
            <person name="Buerger P."/>
            <person name="Wood-Charlson E.M."/>
            <person name="Weynberg K.D."/>
            <person name="Willis B."/>
            <person name="Van Oppen M.J."/>
        </authorList>
    </citation>
    <scope>NUCLEOTIDE SEQUENCE [LARGE SCALE GENOMIC DNA]</scope>
    <source>
        <strain evidence="3">AO1-A</strain>
    </source>
</reference>
<dbReference type="CDD" id="cd03801">
    <property type="entry name" value="GT4_PimA-like"/>
    <property type="match status" value="1"/>
</dbReference>
<accession>A0A1L9QPR9</accession>
<gene>
    <name evidence="3" type="ORF">BI308_15360</name>
</gene>
<keyword evidence="4" id="KW-1185">Reference proteome</keyword>
<dbReference type="PANTHER" id="PTHR46401">
    <property type="entry name" value="GLYCOSYLTRANSFERASE WBBK-RELATED"/>
    <property type="match status" value="1"/>
</dbReference>
<sequence length="388" mass="44248">MRIAYVTTYDVFDSSQWNQEHTGLFTAGRYLAKSLESASLSLDYIGPLQKKRSPITRAKWLYYRNLYHQDYYSWTEPFILKHYARQIEKKLSTLNVDIIVTPENVLPIAYLKAKQSIVLYTDAAIGNLVDFYPYLSNLCQETLDKLYDLEKRAIDNCELAIYTSDWAAQQAIKLYNINPAKVKVVPWGATIECDRTKNDIQKIIESRPPSPCKLLFLGFDWHRKGGDIALEVTKQLNKNGFKTELIVVGAKPPHQEQLPDFVKIIGKIDKSHPEGKHKLDQILANSHFLILPTKAETYGLVFCEANSFGVPCIASDIGGIPTIIQDDLNGKTFSLTAKISEYCEYVSGLISDYDKYQQIAYSSFLEYENRLNWTINAENLKATLQSIL</sequence>
<evidence type="ECO:0000256" key="1">
    <source>
        <dbReference type="ARBA" id="ARBA00022679"/>
    </source>
</evidence>
<dbReference type="InterPro" id="IPR001296">
    <property type="entry name" value="Glyco_trans_1"/>
</dbReference>
<dbReference type="GO" id="GO:0009103">
    <property type="term" value="P:lipopolysaccharide biosynthetic process"/>
    <property type="evidence" value="ECO:0007669"/>
    <property type="project" value="TreeGrafter"/>
</dbReference>
<protein>
    <submittedName>
        <fullName evidence="3">Group 1 glycosyl transferase</fullName>
    </submittedName>
</protein>
<evidence type="ECO:0000313" key="3">
    <source>
        <dbReference type="EMBL" id="OJJ24675.1"/>
    </source>
</evidence>
<dbReference type="AlphaFoldDB" id="A0A1L9QPR9"/>
<dbReference type="STRING" id="1925591.BI308_15360"/>
<organism evidence="3 4">
    <name type="scientific">Roseofilum reptotaenium AO1-A</name>
    <dbReference type="NCBI Taxonomy" id="1925591"/>
    <lineage>
        <taxon>Bacteria</taxon>
        <taxon>Bacillati</taxon>
        <taxon>Cyanobacteriota</taxon>
        <taxon>Cyanophyceae</taxon>
        <taxon>Desertifilales</taxon>
        <taxon>Desertifilaceae</taxon>
        <taxon>Roseofilum</taxon>
    </lineage>
</organism>
<dbReference type="EMBL" id="MLAW01000027">
    <property type="protein sequence ID" value="OJJ24675.1"/>
    <property type="molecule type" value="Genomic_DNA"/>
</dbReference>
<keyword evidence="1 3" id="KW-0808">Transferase</keyword>